<dbReference type="GO" id="GO:0004497">
    <property type="term" value="F:monooxygenase activity"/>
    <property type="evidence" value="ECO:0007669"/>
    <property type="project" value="UniProtKB-KW"/>
</dbReference>
<keyword evidence="7 9" id="KW-0503">Monooxygenase</keyword>
<organism evidence="10">
    <name type="scientific">Anopheles gambiae</name>
    <name type="common">African malaria mosquito</name>
    <dbReference type="NCBI Taxonomy" id="7165"/>
    <lineage>
        <taxon>Eukaryota</taxon>
        <taxon>Metazoa</taxon>
        <taxon>Ecdysozoa</taxon>
        <taxon>Arthropoda</taxon>
        <taxon>Hexapoda</taxon>
        <taxon>Insecta</taxon>
        <taxon>Pterygota</taxon>
        <taxon>Neoptera</taxon>
        <taxon>Endopterygota</taxon>
        <taxon>Diptera</taxon>
        <taxon>Nematocera</taxon>
        <taxon>Culicoidea</taxon>
        <taxon>Culicidae</taxon>
        <taxon>Anophelinae</taxon>
        <taxon>Anopheles</taxon>
    </lineage>
</organism>
<dbReference type="OMA" id="IPFTEWM"/>
<reference evidence="10" key="3">
    <citation type="journal article" date="2004" name="Trends Parasitol.">
        <title>The Anopheles gambiae genome: an update.</title>
        <authorList>
            <person name="Mongin E."/>
            <person name="Louis C."/>
            <person name="Holt R.A."/>
            <person name="Birney E."/>
            <person name="Collins F.H."/>
        </authorList>
    </citation>
    <scope>NUCLEOTIDE SEQUENCE [LARGE SCALE GENOMIC DNA]</scope>
    <source>
        <strain evidence="10">PEST</strain>
    </source>
</reference>
<dbReference type="SUPFAM" id="SSF48264">
    <property type="entry name" value="Cytochrome P450"/>
    <property type="match status" value="1"/>
</dbReference>
<accession>A0NAJ7</accession>
<name>A0NAJ7_ANOGA</name>
<keyword evidence="4 8" id="KW-0479">Metal-binding</keyword>
<reference evidence="10" key="1">
    <citation type="journal article" date="2002" name="Science">
        <title>The genome sequence of the malaria mosquito Anopheles gambiae.</title>
        <authorList>
            <person name="Holt R.A."/>
            <person name="Subramanian G.M."/>
            <person name="Halpern A."/>
            <person name="Sutton G.G."/>
            <person name="Charlab R."/>
            <person name="Nusskern D.R."/>
            <person name="Wincker P."/>
            <person name="Clark A.G."/>
            <person name="Ribeiro J.M."/>
            <person name="Wides R."/>
            <person name="Salzberg S.L."/>
            <person name="Loftus B."/>
            <person name="Yandell M."/>
            <person name="Majoros W.H."/>
            <person name="Rusch D.B."/>
            <person name="Lai Z."/>
            <person name="Kraft C.L."/>
            <person name="Abril J.F."/>
            <person name="Anthouard V."/>
            <person name="Arensburger P."/>
            <person name="Atkinson P.W."/>
            <person name="Baden H."/>
            <person name="de Berardinis V."/>
            <person name="Baldwin D."/>
            <person name="Benes V."/>
            <person name="Biedler J."/>
            <person name="Blass C."/>
            <person name="Bolanos R."/>
            <person name="Boscus D."/>
            <person name="Barnstead M."/>
            <person name="Cai S."/>
            <person name="Center A."/>
            <person name="Chaturverdi K."/>
            <person name="Christophides G.K."/>
            <person name="Chrystal M.A."/>
            <person name="Clamp M."/>
            <person name="Cravchik A."/>
            <person name="Curwen V."/>
            <person name="Dana A."/>
            <person name="Delcher A."/>
            <person name="Dew I."/>
            <person name="Evans C.A."/>
            <person name="Flanigan M."/>
            <person name="Grundschober-Freimoser A."/>
            <person name="Friedli L."/>
            <person name="Gu Z."/>
            <person name="Guan P."/>
            <person name="Guigo R."/>
            <person name="Hillenmeyer M.E."/>
            <person name="Hladun S.L."/>
            <person name="Hogan J.R."/>
            <person name="Hong Y.S."/>
            <person name="Hoover J."/>
            <person name="Jaillon O."/>
            <person name="Ke Z."/>
            <person name="Kodira C."/>
            <person name="Kokoza E."/>
            <person name="Koutsos A."/>
            <person name="Letunic I."/>
            <person name="Levitsky A."/>
            <person name="Liang Y."/>
            <person name="Lin J.J."/>
            <person name="Lobo N.F."/>
            <person name="Lopez J.R."/>
            <person name="Malek J.A."/>
            <person name="McIntosh T.C."/>
            <person name="Meister S."/>
            <person name="Miller J."/>
            <person name="Mobarry C."/>
            <person name="Mongin E."/>
            <person name="Murphy S.D."/>
            <person name="O'Brochta D.A."/>
            <person name="Pfannkoch C."/>
            <person name="Qi R."/>
            <person name="Regier M.A."/>
            <person name="Remington K."/>
            <person name="Shao H."/>
            <person name="Sharakhova M.V."/>
            <person name="Sitter C.D."/>
            <person name="Shetty J."/>
            <person name="Smith T.J."/>
            <person name="Strong R."/>
            <person name="Sun J."/>
            <person name="Thomasova D."/>
            <person name="Ton L.Q."/>
            <person name="Topalis P."/>
            <person name="Tu Z."/>
            <person name="Unger M.F."/>
            <person name="Walenz B."/>
            <person name="Wang A."/>
            <person name="Wang J."/>
            <person name="Wang M."/>
            <person name="Wang X."/>
            <person name="Woodford K.J."/>
            <person name="Wortman J.R."/>
            <person name="Wu M."/>
            <person name="Yao A."/>
            <person name="Zdobnov E.M."/>
            <person name="Zhang H."/>
            <person name="Zhao Q."/>
            <person name="Zhao S."/>
            <person name="Zhu S.C."/>
            <person name="Zhimulev I."/>
            <person name="Coluzzi M."/>
            <person name="della Torre A."/>
            <person name="Roth C.W."/>
            <person name="Louis C."/>
            <person name="Kalush F."/>
            <person name="Mural R.J."/>
            <person name="Myers E.W."/>
            <person name="Adams M.D."/>
            <person name="Smith H.O."/>
            <person name="Broder S."/>
            <person name="Gardner M.J."/>
            <person name="Fraser C.M."/>
            <person name="Birney E."/>
            <person name="Bork P."/>
            <person name="Brey P.T."/>
            <person name="Venter J.C."/>
            <person name="Weissenbach J."/>
            <person name="Kafatos F.C."/>
            <person name="Collins F.H."/>
            <person name="Hoffman S.L."/>
        </authorList>
    </citation>
    <scope>NUCLEOTIDE SEQUENCE [LARGE SCALE GENOMIC DNA]</scope>
    <source>
        <strain evidence="10">PEST</strain>
    </source>
</reference>
<dbReference type="PaxDb" id="7165-AGAP012937-PA"/>
<keyword evidence="3 8" id="KW-0349">Heme</keyword>
<dbReference type="VEuPathDB" id="VectorBase:AGAP005660"/>
<gene>
    <name evidence="10" type="ORF">AgaP_AGAP012937</name>
</gene>
<dbReference type="InParanoid" id="A0NAJ7"/>
<evidence type="ECO:0000313" key="10">
    <source>
        <dbReference type="EMBL" id="EAU77990.2"/>
    </source>
</evidence>
<dbReference type="Pfam" id="PF00067">
    <property type="entry name" value="p450"/>
    <property type="match status" value="1"/>
</dbReference>
<keyword evidence="6 8" id="KW-0408">Iron</keyword>
<dbReference type="InterPro" id="IPR017972">
    <property type="entry name" value="Cyt_P450_CS"/>
</dbReference>
<dbReference type="GO" id="GO:0016705">
    <property type="term" value="F:oxidoreductase activity, acting on paired donors, with incorporation or reduction of molecular oxygen"/>
    <property type="evidence" value="ECO:0007669"/>
    <property type="project" value="InterPro"/>
</dbReference>
<feature type="non-terminal residue" evidence="10">
    <location>
        <position position="287"/>
    </location>
</feature>
<comment type="similarity">
    <text evidence="2 9">Belongs to the cytochrome P450 family.</text>
</comment>
<evidence type="ECO:0000256" key="7">
    <source>
        <dbReference type="ARBA" id="ARBA00023033"/>
    </source>
</evidence>
<evidence type="ECO:0000256" key="8">
    <source>
        <dbReference type="PIRSR" id="PIRSR602401-1"/>
    </source>
</evidence>
<dbReference type="InterPro" id="IPR050182">
    <property type="entry name" value="Cytochrome_P450_fam2"/>
</dbReference>
<keyword evidence="5 9" id="KW-0560">Oxidoreductase</keyword>
<evidence type="ECO:0000256" key="6">
    <source>
        <dbReference type="ARBA" id="ARBA00023004"/>
    </source>
</evidence>
<dbReference type="AlphaFoldDB" id="A0NAJ7"/>
<dbReference type="PRINTS" id="PR00385">
    <property type="entry name" value="P450"/>
</dbReference>
<evidence type="ECO:0000256" key="2">
    <source>
        <dbReference type="ARBA" id="ARBA00010617"/>
    </source>
</evidence>
<comment type="caution">
    <text evidence="10">The sequence shown here is derived from an EMBL/GenBank/DDBJ whole genome shotgun (WGS) entry which is preliminary data.</text>
</comment>
<reference evidence="10" key="2">
    <citation type="submission" date="2002-03" db="EMBL/GenBank/DDBJ databases">
        <authorList>
            <consortium name="The Anopheles Genome Sequencing Consortium"/>
        </authorList>
    </citation>
    <scope>NUCLEOTIDE SEQUENCE</scope>
    <source>
        <strain evidence="10">PEST</strain>
    </source>
</reference>
<protein>
    <submittedName>
        <fullName evidence="10">AGAP012937-PA</fullName>
    </submittedName>
</protein>
<dbReference type="PROSITE" id="PS00086">
    <property type="entry name" value="CYTOCHROME_P450"/>
    <property type="match status" value="1"/>
</dbReference>
<evidence type="ECO:0000256" key="5">
    <source>
        <dbReference type="ARBA" id="ARBA00023002"/>
    </source>
</evidence>
<dbReference type="Gene3D" id="1.10.630.10">
    <property type="entry name" value="Cytochrome P450"/>
    <property type="match status" value="1"/>
</dbReference>
<evidence type="ECO:0000256" key="1">
    <source>
        <dbReference type="ARBA" id="ARBA00001971"/>
    </source>
</evidence>
<dbReference type="EMBL" id="AAAB01003900">
    <property type="protein sequence ID" value="EAU77990.2"/>
    <property type="molecule type" value="Genomic_DNA"/>
</dbReference>
<feature type="non-terminal residue" evidence="10">
    <location>
        <position position="1"/>
    </location>
</feature>
<feature type="binding site" description="axial binding residue" evidence="8">
    <location>
        <position position="266"/>
    </location>
    <ligand>
        <name>heme</name>
        <dbReference type="ChEBI" id="CHEBI:30413"/>
    </ligand>
    <ligandPart>
        <name>Fe</name>
        <dbReference type="ChEBI" id="CHEBI:18248"/>
    </ligandPart>
</feature>
<dbReference type="VEuPathDB" id="VectorBase:AGAMI1_003284"/>
<evidence type="ECO:0000256" key="3">
    <source>
        <dbReference type="ARBA" id="ARBA00022617"/>
    </source>
</evidence>
<dbReference type="HOGENOM" id="CLU_001570_22_2_1"/>
<dbReference type="InterPro" id="IPR002401">
    <property type="entry name" value="Cyt_P450_E_grp-I"/>
</dbReference>
<dbReference type="InterPro" id="IPR001128">
    <property type="entry name" value="Cyt_P450"/>
</dbReference>
<evidence type="ECO:0000256" key="9">
    <source>
        <dbReference type="RuleBase" id="RU000461"/>
    </source>
</evidence>
<dbReference type="GO" id="GO:0020037">
    <property type="term" value="F:heme binding"/>
    <property type="evidence" value="ECO:0007669"/>
    <property type="project" value="InterPro"/>
</dbReference>
<dbReference type="InterPro" id="IPR036396">
    <property type="entry name" value="Cyt_P450_sf"/>
</dbReference>
<evidence type="ECO:0000256" key="4">
    <source>
        <dbReference type="ARBA" id="ARBA00022723"/>
    </source>
</evidence>
<dbReference type="eggNOG" id="KOG0156">
    <property type="taxonomic scope" value="Eukaryota"/>
</dbReference>
<comment type="cofactor">
    <cofactor evidence="1 8">
        <name>heme</name>
        <dbReference type="ChEBI" id="CHEBI:30413"/>
    </cofactor>
</comment>
<sequence length="287" mass="33314">VINVLWTIVTGSRVAREDDRLQRLLELLQERSKVFDMAGGTLNQLPWLRFIAPEWSGYNLVRRFNKQLTKFFYPTIEEHKGDFTEDKAVDDLIYAYIKEMRDREGTSNNGNNFTEVQLTMIILDIFIAGGQTTSATLDLALMMMIVHPEVQDKVHREIDSQLEPNAIPHYDDRLKLPYVEAFLLEVQRYFSIAPVNGPRRAVVDCTLGGYRVPKDTTVLMGLRNVHMDPEHWGDPEVFRPERFLNEQRQIVNTERLLPFGQGKRRCLGETLARSCLFTFFVGVMKRF</sequence>
<reference evidence="10" key="4">
    <citation type="journal article" date="2007" name="Genome Biol.">
        <title>Update of the Anopheles gambiae PEST genome assembly.</title>
        <authorList>
            <person name="Sharakhova M.V."/>
            <person name="Hammond M.P."/>
            <person name="Lobo N.F."/>
            <person name="Krzywinski J."/>
            <person name="Unger M.F."/>
            <person name="Hillenmeyer M.E."/>
            <person name="Bruggner R.V."/>
            <person name="Birney E."/>
            <person name="Collins F.H."/>
        </authorList>
    </citation>
    <scope>NUCLEOTIDE SEQUENCE [LARGE SCALE GENOMIC DNA]</scope>
    <source>
        <strain evidence="10">PEST</strain>
    </source>
</reference>
<dbReference type="PANTHER" id="PTHR24300">
    <property type="entry name" value="CYTOCHROME P450 508A4-RELATED"/>
    <property type="match status" value="1"/>
</dbReference>
<dbReference type="GO" id="GO:0005506">
    <property type="term" value="F:iron ion binding"/>
    <property type="evidence" value="ECO:0007669"/>
    <property type="project" value="InterPro"/>
</dbReference>
<reference evidence="10" key="5">
    <citation type="submission" date="2011-05" db="EMBL/GenBank/DDBJ databases">
        <authorList>
            <consortium name="VectorBase"/>
        </authorList>
    </citation>
    <scope>NUCLEOTIDE SEQUENCE</scope>
    <source>
        <strain evidence="10">PEST</strain>
    </source>
</reference>
<dbReference type="STRING" id="7165.A0NAJ7"/>
<proteinExistence type="inferred from homology"/>
<dbReference type="PANTHER" id="PTHR24300:SF376">
    <property type="entry name" value="CYTOCHROME P450 15A1"/>
    <property type="match status" value="1"/>
</dbReference>
<dbReference type="PRINTS" id="PR00463">
    <property type="entry name" value="EP450I"/>
</dbReference>